<keyword evidence="1" id="KW-0732">Signal</keyword>
<dbReference type="PANTHER" id="PTHR45710">
    <property type="entry name" value="C-TYPE LECTIN DOMAIN-CONTAINING PROTEIN 180"/>
    <property type="match status" value="1"/>
</dbReference>
<sequence>MMCLLGAFTFLSLSYAAYCQTCPHGWEDFRDSCYKFTRAPLARDEAQDNCRAYNSDLVAINTLEENNFIIGWLRENDPQHRRWYTSGRDDGDNVWIWDTDGSLFSEDRKSVV</sequence>
<organism evidence="3">
    <name type="scientific">Liphistius sp. SGP-2016</name>
    <dbReference type="NCBI Taxonomy" id="1905180"/>
    <lineage>
        <taxon>Eukaryota</taxon>
        <taxon>Metazoa</taxon>
        <taxon>Ecdysozoa</taxon>
        <taxon>Arthropoda</taxon>
        <taxon>Chelicerata</taxon>
        <taxon>Arachnida</taxon>
        <taxon>Araneae</taxon>
        <taxon>Mesothelae</taxon>
        <taxon>Liphistiidae</taxon>
        <taxon>Liphistius</taxon>
    </lineage>
</organism>
<evidence type="ECO:0000259" key="2">
    <source>
        <dbReference type="PROSITE" id="PS50041"/>
    </source>
</evidence>
<dbReference type="SUPFAM" id="SSF56436">
    <property type="entry name" value="C-type lectin-like"/>
    <property type="match status" value="1"/>
</dbReference>
<protein>
    <submittedName>
        <fullName evidence="3">U67-Liphistoxin-Lsp1a_1</fullName>
    </submittedName>
</protein>
<accession>A0A4Q8K403</accession>
<dbReference type="InterPro" id="IPR016187">
    <property type="entry name" value="CTDL_fold"/>
</dbReference>
<dbReference type="PANTHER" id="PTHR45710:SF26">
    <property type="entry name" value="RH26557P"/>
    <property type="match status" value="1"/>
</dbReference>
<evidence type="ECO:0000256" key="1">
    <source>
        <dbReference type="SAM" id="SignalP"/>
    </source>
</evidence>
<evidence type="ECO:0000313" key="3">
    <source>
        <dbReference type="EMBL" id="SNX34276.1"/>
    </source>
</evidence>
<proteinExistence type="predicted"/>
<dbReference type="AlphaFoldDB" id="A0A4Q8K403"/>
<dbReference type="InterPro" id="IPR016186">
    <property type="entry name" value="C-type_lectin-like/link_sf"/>
</dbReference>
<reference evidence="3" key="2">
    <citation type="submission" date="2019-05" db="EMBL/GenBank/DDBJ databases">
        <title>Unravelling the molecular evolution of spider venoms.</title>
        <authorList>
            <person name="Pineda S."/>
        </authorList>
    </citation>
    <scope>NUCLEOTIDE SEQUENCE</scope>
</reference>
<dbReference type="InterPro" id="IPR050828">
    <property type="entry name" value="C-type_lectin/matrix_domain"/>
</dbReference>
<name>A0A4Q8K403_9ARAC</name>
<dbReference type="InterPro" id="IPR001304">
    <property type="entry name" value="C-type_lectin-like"/>
</dbReference>
<reference evidence="3" key="1">
    <citation type="submission" date="2017-05" db="EMBL/GenBank/DDBJ databases">
        <authorList>
            <person name="QRISCLOUD D."/>
        </authorList>
    </citation>
    <scope>NUCLEOTIDE SEQUENCE</scope>
</reference>
<dbReference type="CDD" id="cd00037">
    <property type="entry name" value="CLECT"/>
    <property type="match status" value="1"/>
</dbReference>
<dbReference type="Pfam" id="PF05473">
    <property type="entry name" value="UL45"/>
    <property type="match status" value="1"/>
</dbReference>
<feature type="domain" description="C-type lectin" evidence="2">
    <location>
        <begin position="29"/>
        <end position="97"/>
    </location>
</feature>
<dbReference type="Gene3D" id="3.10.100.10">
    <property type="entry name" value="Mannose-Binding Protein A, subunit A"/>
    <property type="match status" value="1"/>
</dbReference>
<feature type="chain" id="PRO_5020706088" evidence="1">
    <location>
        <begin position="20"/>
        <end position="112"/>
    </location>
</feature>
<feature type="signal peptide" evidence="1">
    <location>
        <begin position="1"/>
        <end position="19"/>
    </location>
</feature>
<dbReference type="EMBL" id="HAHK01000185">
    <property type="protein sequence ID" value="SNX34276.1"/>
    <property type="molecule type" value="Transcribed_RNA"/>
</dbReference>
<dbReference type="PROSITE" id="PS50041">
    <property type="entry name" value="C_TYPE_LECTIN_2"/>
    <property type="match status" value="1"/>
</dbReference>